<keyword evidence="2" id="KW-0813">Transport</keyword>
<protein>
    <submittedName>
        <fullName evidence="8">MFS transporter</fullName>
    </submittedName>
</protein>
<gene>
    <name evidence="8" type="ORF">IAD28_04845</name>
</gene>
<feature type="transmembrane region" description="Helical" evidence="6">
    <location>
        <begin position="271"/>
        <end position="294"/>
    </location>
</feature>
<dbReference type="GO" id="GO:0022857">
    <property type="term" value="F:transmembrane transporter activity"/>
    <property type="evidence" value="ECO:0007669"/>
    <property type="project" value="InterPro"/>
</dbReference>
<feature type="transmembrane region" description="Helical" evidence="6">
    <location>
        <begin position="175"/>
        <end position="200"/>
    </location>
</feature>
<evidence type="ECO:0000256" key="3">
    <source>
        <dbReference type="ARBA" id="ARBA00022692"/>
    </source>
</evidence>
<keyword evidence="4 6" id="KW-1133">Transmembrane helix</keyword>
<feature type="transmembrane region" description="Helical" evidence="6">
    <location>
        <begin position="324"/>
        <end position="341"/>
    </location>
</feature>
<feature type="transmembrane region" description="Helical" evidence="6">
    <location>
        <begin position="77"/>
        <end position="97"/>
    </location>
</feature>
<evidence type="ECO:0000256" key="1">
    <source>
        <dbReference type="ARBA" id="ARBA00004651"/>
    </source>
</evidence>
<feature type="transmembrane region" description="Helical" evidence="6">
    <location>
        <begin position="103"/>
        <end position="121"/>
    </location>
</feature>
<feature type="domain" description="Major facilitator superfamily (MFS) profile" evidence="7">
    <location>
        <begin position="1"/>
        <end position="416"/>
    </location>
</feature>
<dbReference type="PROSITE" id="PS50850">
    <property type="entry name" value="MFS"/>
    <property type="match status" value="1"/>
</dbReference>
<evidence type="ECO:0000313" key="9">
    <source>
        <dbReference type="Proteomes" id="UP000823960"/>
    </source>
</evidence>
<evidence type="ECO:0000256" key="5">
    <source>
        <dbReference type="ARBA" id="ARBA00023136"/>
    </source>
</evidence>
<name>A0A9D1NQF7_9FIRM</name>
<reference evidence="8" key="1">
    <citation type="submission" date="2020-10" db="EMBL/GenBank/DDBJ databases">
        <authorList>
            <person name="Gilroy R."/>
        </authorList>
    </citation>
    <scope>NUCLEOTIDE SEQUENCE</scope>
    <source>
        <strain evidence="8">1370</strain>
    </source>
</reference>
<dbReference type="Pfam" id="PF07690">
    <property type="entry name" value="MFS_1"/>
    <property type="match status" value="1"/>
</dbReference>
<evidence type="ECO:0000256" key="4">
    <source>
        <dbReference type="ARBA" id="ARBA00022989"/>
    </source>
</evidence>
<reference evidence="8" key="2">
    <citation type="journal article" date="2021" name="PeerJ">
        <title>Extensive microbial diversity within the chicken gut microbiome revealed by metagenomics and culture.</title>
        <authorList>
            <person name="Gilroy R."/>
            <person name="Ravi A."/>
            <person name="Getino M."/>
            <person name="Pursley I."/>
            <person name="Horton D.L."/>
            <person name="Alikhan N.F."/>
            <person name="Baker D."/>
            <person name="Gharbi K."/>
            <person name="Hall N."/>
            <person name="Watson M."/>
            <person name="Adriaenssens E.M."/>
            <person name="Foster-Nyarko E."/>
            <person name="Jarju S."/>
            <person name="Secka A."/>
            <person name="Antonio M."/>
            <person name="Oren A."/>
            <person name="Chaudhuri R.R."/>
            <person name="La Ragione R."/>
            <person name="Hildebrand F."/>
            <person name="Pallen M.J."/>
        </authorList>
    </citation>
    <scope>NUCLEOTIDE SEQUENCE</scope>
    <source>
        <strain evidence="8">1370</strain>
    </source>
</reference>
<evidence type="ECO:0000256" key="6">
    <source>
        <dbReference type="SAM" id="Phobius"/>
    </source>
</evidence>
<evidence type="ECO:0000259" key="7">
    <source>
        <dbReference type="PROSITE" id="PS50850"/>
    </source>
</evidence>
<feature type="transmembrane region" description="Helical" evidence="6">
    <location>
        <begin position="232"/>
        <end position="251"/>
    </location>
</feature>
<dbReference type="InterPro" id="IPR020846">
    <property type="entry name" value="MFS_dom"/>
</dbReference>
<comment type="subcellular location">
    <subcellularLocation>
        <location evidence="1">Cell membrane</location>
        <topology evidence="1">Multi-pass membrane protein</topology>
    </subcellularLocation>
</comment>
<dbReference type="InterPro" id="IPR011701">
    <property type="entry name" value="MFS"/>
</dbReference>
<dbReference type="EMBL" id="DVOL01000065">
    <property type="protein sequence ID" value="HIV10999.1"/>
    <property type="molecule type" value="Genomic_DNA"/>
</dbReference>
<keyword evidence="3 6" id="KW-0812">Transmembrane</keyword>
<dbReference type="PANTHER" id="PTHR23528:SF1">
    <property type="entry name" value="MAJOR FACILITATOR SUPERFAMILY (MFS) PROFILE DOMAIN-CONTAINING PROTEIN"/>
    <property type="match status" value="1"/>
</dbReference>
<dbReference type="Gene3D" id="1.20.1250.20">
    <property type="entry name" value="MFS general substrate transporter like domains"/>
    <property type="match status" value="2"/>
</dbReference>
<dbReference type="Proteomes" id="UP000823960">
    <property type="component" value="Unassembled WGS sequence"/>
</dbReference>
<comment type="caution">
    <text evidence="8">The sequence shown here is derived from an EMBL/GenBank/DDBJ whole genome shotgun (WGS) entry which is preliminary data.</text>
</comment>
<evidence type="ECO:0000256" key="2">
    <source>
        <dbReference type="ARBA" id="ARBA00022448"/>
    </source>
</evidence>
<feature type="transmembrane region" description="Helical" evidence="6">
    <location>
        <begin position="362"/>
        <end position="382"/>
    </location>
</feature>
<accession>A0A9D1NQF7</accession>
<feature type="transmembrane region" description="Helical" evidence="6">
    <location>
        <begin position="394"/>
        <end position="412"/>
    </location>
</feature>
<dbReference type="PANTHER" id="PTHR23528">
    <property type="match status" value="1"/>
</dbReference>
<feature type="transmembrane region" description="Helical" evidence="6">
    <location>
        <begin position="7"/>
        <end position="25"/>
    </location>
</feature>
<sequence>MKLNVKQTVLIGLSFASILAFWQFYDHMIPIILENHYRVSTLATNFIMSIDNILAVFMLPFFGALSDNVRTPLGKRTPFILGGTVAAVLLMTLLAFVTESAGIAIFIVLLMLLLVTMSVYRSPAVAYMPDVTPKPLRSKGNAVINLVGYVGGIFSTIAISLMVTQTVDADGAVHYGSFIPIFLTVACFMLVTVLVMVLTVNENRAVSSSGVDREDGEKSVEKKGKLDRGVKLSLGLILVSSFLWFCAYNGVTTSFSRYFEYRFELGAGSSSIFLTVATVAAIISFVPLGFVSGVLGRKKTVLLGIVLMTVCYISLIFISSPGWILYLLFSVVGVGWAAINVNSFPMVVEMCSSGDIGRFTGLYYAFTMSAQIVTPLLSGLLIDENAIGLGYGALFPYATAFSCASLVTMLLVRHGDSRPQKKDSILESFEEL</sequence>
<proteinExistence type="predicted"/>
<evidence type="ECO:0000313" key="8">
    <source>
        <dbReference type="EMBL" id="HIV10999.1"/>
    </source>
</evidence>
<dbReference type="InterPro" id="IPR036259">
    <property type="entry name" value="MFS_trans_sf"/>
</dbReference>
<feature type="transmembrane region" description="Helical" evidence="6">
    <location>
        <begin position="142"/>
        <end position="163"/>
    </location>
</feature>
<dbReference type="SUPFAM" id="SSF103473">
    <property type="entry name" value="MFS general substrate transporter"/>
    <property type="match status" value="1"/>
</dbReference>
<organism evidence="8 9">
    <name type="scientific">Candidatus Faeciplasma avium</name>
    <dbReference type="NCBI Taxonomy" id="2840798"/>
    <lineage>
        <taxon>Bacteria</taxon>
        <taxon>Bacillati</taxon>
        <taxon>Bacillota</taxon>
        <taxon>Clostridia</taxon>
        <taxon>Eubacteriales</taxon>
        <taxon>Oscillospiraceae</taxon>
        <taxon>Oscillospiraceae incertae sedis</taxon>
        <taxon>Candidatus Faeciplasma</taxon>
    </lineage>
</organism>
<feature type="transmembrane region" description="Helical" evidence="6">
    <location>
        <begin position="45"/>
        <end position="65"/>
    </location>
</feature>
<dbReference type="GO" id="GO:0005886">
    <property type="term" value="C:plasma membrane"/>
    <property type="evidence" value="ECO:0007669"/>
    <property type="project" value="UniProtKB-SubCell"/>
</dbReference>
<keyword evidence="5 6" id="KW-0472">Membrane</keyword>
<feature type="transmembrane region" description="Helical" evidence="6">
    <location>
        <begin position="301"/>
        <end position="318"/>
    </location>
</feature>
<dbReference type="AlphaFoldDB" id="A0A9D1NQF7"/>